<dbReference type="Proteomes" id="UP001162156">
    <property type="component" value="Unassembled WGS sequence"/>
</dbReference>
<proteinExistence type="predicted"/>
<dbReference type="EMBL" id="JANEYF010001757">
    <property type="protein sequence ID" value="KAJ8957795.1"/>
    <property type="molecule type" value="Genomic_DNA"/>
</dbReference>
<evidence type="ECO:0000259" key="1">
    <source>
        <dbReference type="SMART" id="SM00587"/>
    </source>
</evidence>
<feature type="domain" description="CHK kinase-like" evidence="1">
    <location>
        <begin position="49"/>
        <end position="206"/>
    </location>
</feature>
<name>A0AAV8Z2L8_9CUCU</name>
<gene>
    <name evidence="2" type="ORF">NQ314_006470</name>
</gene>
<dbReference type="InterPro" id="IPR011009">
    <property type="entry name" value="Kinase-like_dom_sf"/>
</dbReference>
<dbReference type="SUPFAM" id="SSF56112">
    <property type="entry name" value="Protein kinase-like (PK-like)"/>
    <property type="match status" value="1"/>
</dbReference>
<dbReference type="PANTHER" id="PTHR11012">
    <property type="entry name" value="PROTEIN KINASE-LIKE DOMAIN-CONTAINING"/>
    <property type="match status" value="1"/>
</dbReference>
<comment type="caution">
    <text evidence="2">The sequence shown here is derived from an EMBL/GenBank/DDBJ whole genome shotgun (WGS) entry which is preliminary data.</text>
</comment>
<sequence>MNINSSLTEKDLFSWIEKSLEGEKLRNYEFNITVPKCYKTLISDNMEVLVLDNLKKCGYELYDRKKSFNVHHLKAILKEYGKFHALSFALRNQRLEVFNILTTFETDVFKGFLEADMIKRSLRKAVINALNILKERRDLNLMKKFKKLLKKDTADMLLDLVSEKEPQSVILHGDCWNNNFMFKYQEQAPAFEELREDETFGDMLILDNERKDLYYQRIKAVISHYFENTV</sequence>
<accession>A0AAV8Z2L8</accession>
<protein>
    <recommendedName>
        <fullName evidence="1">CHK kinase-like domain-containing protein</fullName>
    </recommendedName>
</protein>
<evidence type="ECO:0000313" key="3">
    <source>
        <dbReference type="Proteomes" id="UP001162156"/>
    </source>
</evidence>
<dbReference type="InterPro" id="IPR015897">
    <property type="entry name" value="CHK_kinase-like"/>
</dbReference>
<dbReference type="Pfam" id="PF02958">
    <property type="entry name" value="EcKL"/>
    <property type="match status" value="1"/>
</dbReference>
<dbReference type="InterPro" id="IPR004119">
    <property type="entry name" value="EcKL"/>
</dbReference>
<dbReference type="SMART" id="SM00587">
    <property type="entry name" value="CHK"/>
    <property type="match status" value="1"/>
</dbReference>
<evidence type="ECO:0000313" key="2">
    <source>
        <dbReference type="EMBL" id="KAJ8957795.1"/>
    </source>
</evidence>
<keyword evidence="3" id="KW-1185">Reference proteome</keyword>
<dbReference type="AlphaFoldDB" id="A0AAV8Z2L8"/>
<organism evidence="2 3">
    <name type="scientific">Rhamnusium bicolor</name>
    <dbReference type="NCBI Taxonomy" id="1586634"/>
    <lineage>
        <taxon>Eukaryota</taxon>
        <taxon>Metazoa</taxon>
        <taxon>Ecdysozoa</taxon>
        <taxon>Arthropoda</taxon>
        <taxon>Hexapoda</taxon>
        <taxon>Insecta</taxon>
        <taxon>Pterygota</taxon>
        <taxon>Neoptera</taxon>
        <taxon>Endopterygota</taxon>
        <taxon>Coleoptera</taxon>
        <taxon>Polyphaga</taxon>
        <taxon>Cucujiformia</taxon>
        <taxon>Chrysomeloidea</taxon>
        <taxon>Cerambycidae</taxon>
        <taxon>Lepturinae</taxon>
        <taxon>Rhagiini</taxon>
        <taxon>Rhamnusium</taxon>
    </lineage>
</organism>
<dbReference type="PANTHER" id="PTHR11012:SF30">
    <property type="entry name" value="PROTEIN KINASE-LIKE DOMAIN-CONTAINING"/>
    <property type="match status" value="1"/>
</dbReference>
<reference evidence="2" key="1">
    <citation type="journal article" date="2023" name="Insect Mol. Biol.">
        <title>Genome sequencing provides insights into the evolution of gene families encoding plant cell wall-degrading enzymes in longhorned beetles.</title>
        <authorList>
            <person name="Shin N.R."/>
            <person name="Okamura Y."/>
            <person name="Kirsch R."/>
            <person name="Pauchet Y."/>
        </authorList>
    </citation>
    <scope>NUCLEOTIDE SEQUENCE</scope>
    <source>
        <strain evidence="2">RBIC_L_NR</strain>
    </source>
</reference>